<comment type="similarity">
    <text evidence="2 8">Belongs to the bacterial ribosomal protein bS20 family.</text>
</comment>
<sequence>MPHTESAWKRLRQADKRRRRNRVVAKQLREKRKVLTEALKGTDEAAKTKEVKTVQQALDRAASKGYIHKNKAARLKSRLAKKLKAPAAAPAAK</sequence>
<dbReference type="AlphaFoldDB" id="A0A5C1A998"/>
<dbReference type="Proteomes" id="UP000324974">
    <property type="component" value="Chromosome"/>
</dbReference>
<dbReference type="KEGG" id="lrs:PX52LOC_02875"/>
<dbReference type="OrthoDB" id="289707at2"/>
<dbReference type="Pfam" id="PF01649">
    <property type="entry name" value="Ribosomal_S20p"/>
    <property type="match status" value="1"/>
</dbReference>
<name>A0A5C1A998_9BACT</name>
<dbReference type="GO" id="GO:0003735">
    <property type="term" value="F:structural constituent of ribosome"/>
    <property type="evidence" value="ECO:0007669"/>
    <property type="project" value="InterPro"/>
</dbReference>
<keyword evidence="5 8" id="KW-0689">Ribosomal protein</keyword>
<evidence type="ECO:0000256" key="2">
    <source>
        <dbReference type="ARBA" id="ARBA00007634"/>
    </source>
</evidence>
<dbReference type="Gene3D" id="1.20.58.110">
    <property type="entry name" value="Ribosomal protein S20"/>
    <property type="match status" value="1"/>
</dbReference>
<dbReference type="EMBL" id="CP042425">
    <property type="protein sequence ID" value="QEL15939.1"/>
    <property type="molecule type" value="Genomic_DNA"/>
</dbReference>
<dbReference type="GO" id="GO:0005829">
    <property type="term" value="C:cytosol"/>
    <property type="evidence" value="ECO:0007669"/>
    <property type="project" value="TreeGrafter"/>
</dbReference>
<dbReference type="InterPro" id="IPR002583">
    <property type="entry name" value="Ribosomal_bS20"/>
</dbReference>
<proteinExistence type="inferred from homology"/>
<evidence type="ECO:0000256" key="8">
    <source>
        <dbReference type="HAMAP-Rule" id="MF_00500"/>
    </source>
</evidence>
<keyword evidence="4 8" id="KW-0694">RNA-binding</keyword>
<evidence type="ECO:0000256" key="7">
    <source>
        <dbReference type="ARBA" id="ARBA00035136"/>
    </source>
</evidence>
<dbReference type="GO" id="GO:0070181">
    <property type="term" value="F:small ribosomal subunit rRNA binding"/>
    <property type="evidence" value="ECO:0007669"/>
    <property type="project" value="TreeGrafter"/>
</dbReference>
<dbReference type="SUPFAM" id="SSF46992">
    <property type="entry name" value="Ribosomal protein S20"/>
    <property type="match status" value="1"/>
</dbReference>
<evidence type="ECO:0000313" key="10">
    <source>
        <dbReference type="EMBL" id="QEL15939.1"/>
    </source>
</evidence>
<dbReference type="PANTHER" id="PTHR33398:SF1">
    <property type="entry name" value="SMALL RIBOSOMAL SUBUNIT PROTEIN BS20C"/>
    <property type="match status" value="1"/>
</dbReference>
<evidence type="ECO:0000256" key="5">
    <source>
        <dbReference type="ARBA" id="ARBA00022980"/>
    </source>
</evidence>
<feature type="region of interest" description="Disordered" evidence="9">
    <location>
        <begin position="1"/>
        <end position="24"/>
    </location>
</feature>
<dbReference type="InterPro" id="IPR036510">
    <property type="entry name" value="Ribosomal_bS20_sf"/>
</dbReference>
<dbReference type="PANTHER" id="PTHR33398">
    <property type="entry name" value="30S RIBOSOMAL PROTEIN S20"/>
    <property type="match status" value="1"/>
</dbReference>
<reference evidence="11" key="1">
    <citation type="submission" date="2019-08" db="EMBL/GenBank/DDBJ databases">
        <title>Limnoglobus roseus gen. nov., sp. nov., a novel freshwater planctomycete with a giant genome from the family Gemmataceae.</title>
        <authorList>
            <person name="Kulichevskaya I.S."/>
            <person name="Naumoff D.G."/>
            <person name="Miroshnikov K."/>
            <person name="Ivanova A."/>
            <person name="Philippov D.A."/>
            <person name="Hakobyan A."/>
            <person name="Rijpstra I.C."/>
            <person name="Sinninghe Damste J.S."/>
            <person name="Liesack W."/>
            <person name="Dedysh S.N."/>
        </authorList>
    </citation>
    <scope>NUCLEOTIDE SEQUENCE [LARGE SCALE GENOMIC DNA]</scope>
    <source>
        <strain evidence="11">PX52</strain>
    </source>
</reference>
<feature type="compositionally biased region" description="Basic and acidic residues" evidence="9">
    <location>
        <begin position="1"/>
        <end position="14"/>
    </location>
</feature>
<dbReference type="HAMAP" id="MF_00500">
    <property type="entry name" value="Ribosomal_bS20"/>
    <property type="match status" value="1"/>
</dbReference>
<comment type="function">
    <text evidence="1 8">Binds directly to 16S ribosomal RNA.</text>
</comment>
<keyword evidence="11" id="KW-1185">Reference proteome</keyword>
<dbReference type="RefSeq" id="WP_149110705.1">
    <property type="nucleotide sequence ID" value="NZ_CP042425.1"/>
</dbReference>
<organism evidence="10 11">
    <name type="scientific">Limnoglobus roseus</name>
    <dbReference type="NCBI Taxonomy" id="2598579"/>
    <lineage>
        <taxon>Bacteria</taxon>
        <taxon>Pseudomonadati</taxon>
        <taxon>Planctomycetota</taxon>
        <taxon>Planctomycetia</taxon>
        <taxon>Gemmatales</taxon>
        <taxon>Gemmataceae</taxon>
        <taxon>Limnoglobus</taxon>
    </lineage>
</organism>
<evidence type="ECO:0000256" key="3">
    <source>
        <dbReference type="ARBA" id="ARBA00022730"/>
    </source>
</evidence>
<gene>
    <name evidence="8 10" type="primary">rpsT</name>
    <name evidence="10" type="ORF">PX52LOC_02875</name>
</gene>
<evidence type="ECO:0000256" key="1">
    <source>
        <dbReference type="ARBA" id="ARBA00003134"/>
    </source>
</evidence>
<keyword evidence="3 8" id="KW-0699">rRNA-binding</keyword>
<evidence type="ECO:0000256" key="9">
    <source>
        <dbReference type="SAM" id="MobiDB-lite"/>
    </source>
</evidence>
<evidence type="ECO:0000256" key="6">
    <source>
        <dbReference type="ARBA" id="ARBA00023274"/>
    </source>
</evidence>
<evidence type="ECO:0000313" key="11">
    <source>
        <dbReference type="Proteomes" id="UP000324974"/>
    </source>
</evidence>
<keyword evidence="6 8" id="KW-0687">Ribonucleoprotein</keyword>
<protein>
    <recommendedName>
        <fullName evidence="7 8">Small ribosomal subunit protein bS20</fullName>
    </recommendedName>
</protein>
<dbReference type="GO" id="GO:0006412">
    <property type="term" value="P:translation"/>
    <property type="evidence" value="ECO:0007669"/>
    <property type="project" value="UniProtKB-UniRule"/>
</dbReference>
<dbReference type="GO" id="GO:0015935">
    <property type="term" value="C:small ribosomal subunit"/>
    <property type="evidence" value="ECO:0007669"/>
    <property type="project" value="TreeGrafter"/>
</dbReference>
<evidence type="ECO:0000256" key="4">
    <source>
        <dbReference type="ARBA" id="ARBA00022884"/>
    </source>
</evidence>
<dbReference type="NCBIfam" id="TIGR00029">
    <property type="entry name" value="S20"/>
    <property type="match status" value="1"/>
</dbReference>
<accession>A0A5C1A998</accession>